<dbReference type="EMBL" id="AMWG01000037">
    <property type="protein sequence ID" value="ELP34212.1"/>
    <property type="molecule type" value="Genomic_DNA"/>
</dbReference>
<evidence type="ECO:0000313" key="2">
    <source>
        <dbReference type="Proteomes" id="UP000010959"/>
    </source>
</evidence>
<comment type="caution">
    <text evidence="1">The sequence shown here is derived from an EMBL/GenBank/DDBJ whole genome shotgun (WGS) entry which is preliminary data.</text>
</comment>
<sequence length="41" mass="4411">MAIAAVIRVRLDIVQSPGSLFCGVVRKSPASLPRRSLSFVL</sequence>
<name>L7CKP6_RHOBT</name>
<organism evidence="1 2">
    <name type="scientific">Rhodopirellula baltica SWK14</name>
    <dbReference type="NCBI Taxonomy" id="993516"/>
    <lineage>
        <taxon>Bacteria</taxon>
        <taxon>Pseudomonadati</taxon>
        <taxon>Planctomycetota</taxon>
        <taxon>Planctomycetia</taxon>
        <taxon>Pirellulales</taxon>
        <taxon>Pirellulaceae</taxon>
        <taxon>Rhodopirellula</taxon>
    </lineage>
</organism>
<protein>
    <submittedName>
        <fullName evidence="1">Uncharacterized protein</fullName>
    </submittedName>
</protein>
<proteinExistence type="predicted"/>
<dbReference type="Proteomes" id="UP000010959">
    <property type="component" value="Unassembled WGS sequence"/>
</dbReference>
<accession>L7CKP6</accession>
<dbReference type="AlphaFoldDB" id="L7CKP6"/>
<dbReference type="PATRIC" id="fig|993516.3.peg.1895"/>
<gene>
    <name evidence="1" type="ORF">RBSWK_01774</name>
</gene>
<reference evidence="1 2" key="1">
    <citation type="journal article" date="2013" name="Mar. Genomics">
        <title>Expression of sulfatases in Rhodopirellula baltica and the diversity of sulfatases in the genus Rhodopirellula.</title>
        <authorList>
            <person name="Wegner C.E."/>
            <person name="Richter-Heitmann T."/>
            <person name="Klindworth A."/>
            <person name="Klockow C."/>
            <person name="Richter M."/>
            <person name="Achstetter T."/>
            <person name="Glockner F.O."/>
            <person name="Harder J."/>
        </authorList>
    </citation>
    <scope>NUCLEOTIDE SEQUENCE [LARGE SCALE GENOMIC DNA]</scope>
    <source>
        <strain evidence="1 2">SWK14</strain>
    </source>
</reference>
<evidence type="ECO:0000313" key="1">
    <source>
        <dbReference type="EMBL" id="ELP34212.1"/>
    </source>
</evidence>